<dbReference type="KEGG" id="saci:Sinac_1608"/>
<accession>L0D9R9</accession>
<evidence type="ECO:0000313" key="3">
    <source>
        <dbReference type="Proteomes" id="UP000010798"/>
    </source>
</evidence>
<dbReference type="Gene3D" id="2.60.40.10">
    <property type="entry name" value="Immunoglobulins"/>
    <property type="match status" value="1"/>
</dbReference>
<evidence type="ECO:0000256" key="1">
    <source>
        <dbReference type="SAM" id="MobiDB-lite"/>
    </source>
</evidence>
<reference evidence="2 3" key="1">
    <citation type="submission" date="2012-02" db="EMBL/GenBank/DDBJ databases">
        <title>Complete sequence of chromosome of Singulisphaera acidiphila DSM 18658.</title>
        <authorList>
            <consortium name="US DOE Joint Genome Institute (JGI-PGF)"/>
            <person name="Lucas S."/>
            <person name="Copeland A."/>
            <person name="Lapidus A."/>
            <person name="Glavina del Rio T."/>
            <person name="Dalin E."/>
            <person name="Tice H."/>
            <person name="Bruce D."/>
            <person name="Goodwin L."/>
            <person name="Pitluck S."/>
            <person name="Peters L."/>
            <person name="Ovchinnikova G."/>
            <person name="Chertkov O."/>
            <person name="Kyrpides N."/>
            <person name="Mavromatis K."/>
            <person name="Ivanova N."/>
            <person name="Brettin T."/>
            <person name="Detter J.C."/>
            <person name="Han C."/>
            <person name="Larimer F."/>
            <person name="Land M."/>
            <person name="Hauser L."/>
            <person name="Markowitz V."/>
            <person name="Cheng J.-F."/>
            <person name="Hugenholtz P."/>
            <person name="Woyke T."/>
            <person name="Wu D."/>
            <person name="Tindall B."/>
            <person name="Pomrenke H."/>
            <person name="Brambilla E."/>
            <person name="Klenk H.-P."/>
            <person name="Eisen J.A."/>
        </authorList>
    </citation>
    <scope>NUCLEOTIDE SEQUENCE [LARGE SCALE GENOMIC DNA]</scope>
    <source>
        <strain evidence="3">ATCC BAA-1392 / DSM 18658 / VKM B-2454 / MOB10</strain>
    </source>
</reference>
<gene>
    <name evidence="2" type="ordered locus">Sinac_1608</name>
</gene>
<dbReference type="EMBL" id="CP003364">
    <property type="protein sequence ID" value="AGA25987.1"/>
    <property type="molecule type" value="Genomic_DNA"/>
</dbReference>
<evidence type="ECO:0000313" key="2">
    <source>
        <dbReference type="EMBL" id="AGA25987.1"/>
    </source>
</evidence>
<proteinExistence type="predicted"/>
<protein>
    <submittedName>
        <fullName evidence="2">Uncharacterized protein</fullName>
    </submittedName>
</protein>
<organism evidence="2 3">
    <name type="scientific">Singulisphaera acidiphila (strain ATCC BAA-1392 / DSM 18658 / VKM B-2454 / MOB10)</name>
    <dbReference type="NCBI Taxonomy" id="886293"/>
    <lineage>
        <taxon>Bacteria</taxon>
        <taxon>Pseudomonadati</taxon>
        <taxon>Planctomycetota</taxon>
        <taxon>Planctomycetia</taxon>
        <taxon>Isosphaerales</taxon>
        <taxon>Isosphaeraceae</taxon>
        <taxon>Singulisphaera</taxon>
    </lineage>
</organism>
<sequence length="369" mass="39347">MGRPQRPDPNGLMSSTHGLAPHGVQASKALRAPQQAEGGVPKAIAKVEGRGASGHEVWLRGSKSKGADLRHRWIQVRGPAVQLDGSTDVDARFTVPNGAGPLGFLLVVSGPEGSDTVEVSVPIEGTPLASEESMLRADAGDDQIGLVGRQVTLNGSRSEPRGRVGFRWIQTGGPAVRFKLEEGYIHSFVPTVPGVYRFALAVASHSTISAPDEVVVRVGTGVVDGKGGGESDPITSSKVRPVIPTQELARAGLAAIRGGADAAEPLAKVFEDTANRMGVYQTYGEAFSEMSRRFEEILPEDPVKRQRWVDRVFQPLTARTLEVMRLEGLELLRADGPEVALDDAQKAALAEQFHLIAEGLRSVAQPQLK</sequence>
<dbReference type="AlphaFoldDB" id="L0D9R9"/>
<dbReference type="HOGENOM" id="CLU_749850_0_0_0"/>
<dbReference type="Proteomes" id="UP000010798">
    <property type="component" value="Chromosome"/>
</dbReference>
<dbReference type="Pfam" id="PF22352">
    <property type="entry name" value="K319L-like_PKD"/>
    <property type="match status" value="1"/>
</dbReference>
<dbReference type="STRING" id="886293.Sinac_1608"/>
<feature type="region of interest" description="Disordered" evidence="1">
    <location>
        <begin position="1"/>
        <end position="20"/>
    </location>
</feature>
<name>L0D9R9_SINAD</name>
<dbReference type="eggNOG" id="COG3291">
    <property type="taxonomic scope" value="Bacteria"/>
</dbReference>
<dbReference type="InterPro" id="IPR013783">
    <property type="entry name" value="Ig-like_fold"/>
</dbReference>
<keyword evidence="3" id="KW-1185">Reference proteome</keyword>